<evidence type="ECO:0000313" key="4">
    <source>
        <dbReference type="EMBL" id="CAB4907185.1"/>
    </source>
</evidence>
<feature type="domain" description="DUF7700" evidence="1">
    <location>
        <begin position="24"/>
        <end position="165"/>
    </location>
</feature>
<dbReference type="EMBL" id="CAFABA010000057">
    <property type="protein sequence ID" value="CAB4831318.1"/>
    <property type="molecule type" value="Genomic_DNA"/>
</dbReference>
<sequence length="182" mass="20094">MHEARIGVIYNMAPQPPSDKDTTWFSAGALSIGVEFRDVNPDDLLALYKDDPAQLKELLEKSPDGGFADNGVSLHVRDAADEHEYLRFDCFDNEPHYHYIHNSTEPYINNVVTYDPYALGDMLPFAIGCLRSRLPEMLPRAGAADLAAKVDVALVNQVVDEVEAVAAQAIENIRRLHAATAS</sequence>
<proteinExistence type="predicted"/>
<accession>A0A6J7GR44</accession>
<dbReference type="InterPro" id="IPR056117">
    <property type="entry name" value="DUF7700"/>
</dbReference>
<evidence type="ECO:0000259" key="1">
    <source>
        <dbReference type="Pfam" id="PF24777"/>
    </source>
</evidence>
<evidence type="ECO:0000313" key="2">
    <source>
        <dbReference type="EMBL" id="CAB4739715.1"/>
    </source>
</evidence>
<reference evidence="4" key="1">
    <citation type="submission" date="2020-05" db="EMBL/GenBank/DDBJ databases">
        <authorList>
            <person name="Chiriac C."/>
            <person name="Salcher M."/>
            <person name="Ghai R."/>
            <person name="Kavagutti S V."/>
        </authorList>
    </citation>
    <scope>NUCLEOTIDE SEQUENCE</scope>
</reference>
<evidence type="ECO:0000313" key="5">
    <source>
        <dbReference type="EMBL" id="CAB4991086.1"/>
    </source>
</evidence>
<name>A0A6J7GR44_9ZZZZ</name>
<evidence type="ECO:0000313" key="3">
    <source>
        <dbReference type="EMBL" id="CAB4831318.1"/>
    </source>
</evidence>
<protein>
    <submittedName>
        <fullName evidence="4">Unannotated protein</fullName>
    </submittedName>
</protein>
<dbReference type="EMBL" id="CAFBOS010000048">
    <property type="protein sequence ID" value="CAB4991086.1"/>
    <property type="molecule type" value="Genomic_DNA"/>
</dbReference>
<gene>
    <name evidence="2" type="ORF">UFOPK2754_01074</name>
    <name evidence="3" type="ORF">UFOPK3139_01498</name>
    <name evidence="4" type="ORF">UFOPK3543_01228</name>
    <name evidence="5" type="ORF">UFOPK3967_01009</name>
</gene>
<organism evidence="4">
    <name type="scientific">freshwater metagenome</name>
    <dbReference type="NCBI Taxonomy" id="449393"/>
    <lineage>
        <taxon>unclassified sequences</taxon>
        <taxon>metagenomes</taxon>
        <taxon>ecological metagenomes</taxon>
    </lineage>
</organism>
<dbReference type="AlphaFoldDB" id="A0A6J7GR44"/>
<dbReference type="EMBL" id="CAFBMH010000036">
    <property type="protein sequence ID" value="CAB4907185.1"/>
    <property type="molecule type" value="Genomic_DNA"/>
</dbReference>
<dbReference type="EMBL" id="CAEZYR010000031">
    <property type="protein sequence ID" value="CAB4739715.1"/>
    <property type="molecule type" value="Genomic_DNA"/>
</dbReference>
<dbReference type="Pfam" id="PF24777">
    <property type="entry name" value="DUF7700"/>
    <property type="match status" value="1"/>
</dbReference>